<dbReference type="AlphaFoldDB" id="F9WF41"/>
<evidence type="ECO:0000313" key="13">
    <source>
        <dbReference type="Proteomes" id="UP000000702"/>
    </source>
</evidence>
<keyword evidence="3" id="KW-1003">Cell membrane</keyword>
<dbReference type="Proteomes" id="UP000000702">
    <property type="component" value="Unassembled WGS sequence"/>
</dbReference>
<keyword evidence="7" id="KW-0325">Glycoprotein</keyword>
<dbReference type="GO" id="GO:0005886">
    <property type="term" value="C:plasma membrane"/>
    <property type="evidence" value="ECO:0007669"/>
    <property type="project" value="UniProtKB-SubCell"/>
</dbReference>
<organism evidence="12 13">
    <name type="scientific">Trypanosoma congolense (strain IL3000)</name>
    <dbReference type="NCBI Taxonomy" id="1068625"/>
    <lineage>
        <taxon>Eukaryota</taxon>
        <taxon>Discoba</taxon>
        <taxon>Euglenozoa</taxon>
        <taxon>Kinetoplastea</taxon>
        <taxon>Metakinetoplastina</taxon>
        <taxon>Trypanosomatida</taxon>
        <taxon>Trypanosomatidae</taxon>
        <taxon>Trypanosoma</taxon>
        <taxon>Nannomonas</taxon>
    </lineage>
</organism>
<feature type="non-terminal residue" evidence="12">
    <location>
        <position position="1"/>
    </location>
</feature>
<accession>F9WF41</accession>
<evidence type="ECO:0000256" key="9">
    <source>
        <dbReference type="SAM" id="MobiDB-lite"/>
    </source>
</evidence>
<dbReference type="InterPro" id="IPR025932">
    <property type="entry name" value="Trypano_VSG_B_N_dom"/>
</dbReference>
<name>F9WF41_TRYCI</name>
<feature type="region of interest" description="Disordered" evidence="9">
    <location>
        <begin position="276"/>
        <end position="330"/>
    </location>
</feature>
<feature type="domain" description="Trypanosome variant surface glycoprotein B-type N-terminal" evidence="11">
    <location>
        <begin position="90"/>
        <end position="263"/>
    </location>
</feature>
<dbReference type="Pfam" id="PF13206">
    <property type="entry name" value="VSG_B"/>
    <property type="match status" value="2"/>
</dbReference>
<keyword evidence="5 10" id="KW-0732">Signal</keyword>
<dbReference type="GO" id="GO:0098552">
    <property type="term" value="C:side of membrane"/>
    <property type="evidence" value="ECO:0007669"/>
    <property type="project" value="UniProtKB-KW"/>
</dbReference>
<comment type="caution">
    <text evidence="12">The sequence shown here is derived from an EMBL/GenBank/DDBJ whole genome shotgun (WGS) entry which is preliminary data.</text>
</comment>
<reference evidence="13" key="1">
    <citation type="submission" date="2011-07" db="EMBL/GenBank/DDBJ databases">
        <title>Divergent evolution of antigenic variation in African trypanosomes.</title>
        <authorList>
            <person name="Jackson A.P."/>
            <person name="Berry A."/>
            <person name="Allison H.C."/>
            <person name="Burton P."/>
            <person name="Anderson J."/>
            <person name="Aslett M."/>
            <person name="Brown R."/>
            <person name="Corton N."/>
            <person name="Harris D."/>
            <person name="Hauser H."/>
            <person name="Gamble J."/>
            <person name="Gilderthorp R."/>
            <person name="McQuillan J."/>
            <person name="Quail M.A."/>
            <person name="Sanders M."/>
            <person name="Van Tonder A."/>
            <person name="Ginger M.L."/>
            <person name="Donelson J.E."/>
            <person name="Field M.C."/>
            <person name="Barry J.D."/>
            <person name="Berriman M."/>
            <person name="Hertz-Fowler C."/>
        </authorList>
    </citation>
    <scope>NUCLEOTIDE SEQUENCE [LARGE SCALE GENOMIC DNA]</scope>
    <source>
        <strain evidence="13">IL3000</strain>
    </source>
</reference>
<evidence type="ECO:0000256" key="5">
    <source>
        <dbReference type="ARBA" id="ARBA00022729"/>
    </source>
</evidence>
<feature type="signal peptide" evidence="10">
    <location>
        <begin position="1"/>
        <end position="21"/>
    </location>
</feature>
<dbReference type="EMBL" id="CAEQ01002102">
    <property type="protein sequence ID" value="CCD15909.1"/>
    <property type="molecule type" value="Genomic_DNA"/>
</dbReference>
<proteinExistence type="predicted"/>
<sequence length="330" mass="36866">MACFMNVVAVVILILLGFVRGQVEVAKDDNIEPFSFLCRIYNVAKNPPINFVDLQEADKIVEDIDALNRFLSEEKRHDEEEGVGNNSETQVKPTVTREAALAQLSLNQITQKAHKVLDEIEKMMSPKKIEKAKAEFNKVIFGDGGNEDNMCQATVNDMDNRSKACGPPGLTSKGESAGKNLVVDFFCLCAQRTDIKEGVDKLCGFYVGRIDSYYDWGEQGPWGSSTMWASIKGGCGKHMQQHPKSTGEARYILDQFLKHLKTGRVYRWGDNTQVEGSERKRGMLGTGVGTKSEKHGNGKDTVLHGKKWERRQTPAGSVLLRPETKWEKPH</sequence>
<comment type="function">
    <text evidence="1">VSG forms a coat on the surface of the parasite. The trypanosome evades the immune response of the host by expressing a series of antigenically distinct VSGs from an estimated 1000 VSG genes.</text>
</comment>
<evidence type="ECO:0000256" key="4">
    <source>
        <dbReference type="ARBA" id="ARBA00022622"/>
    </source>
</evidence>
<keyword evidence="8" id="KW-0449">Lipoprotein</keyword>
<feature type="domain" description="Trypanosome variant surface glycoprotein B-type N-terminal" evidence="11">
    <location>
        <begin position="15"/>
        <end position="80"/>
    </location>
</feature>
<evidence type="ECO:0000256" key="10">
    <source>
        <dbReference type="SAM" id="SignalP"/>
    </source>
</evidence>
<evidence type="ECO:0000256" key="2">
    <source>
        <dbReference type="ARBA" id="ARBA00004609"/>
    </source>
</evidence>
<keyword evidence="6" id="KW-0472">Membrane</keyword>
<protein>
    <submittedName>
        <fullName evidence="12">Variant surface glycoprotein</fullName>
    </submittedName>
</protein>
<keyword evidence="13" id="KW-1185">Reference proteome</keyword>
<evidence type="ECO:0000313" key="12">
    <source>
        <dbReference type="EMBL" id="CCD15909.1"/>
    </source>
</evidence>
<keyword evidence="4" id="KW-0336">GPI-anchor</keyword>
<evidence type="ECO:0000256" key="3">
    <source>
        <dbReference type="ARBA" id="ARBA00022475"/>
    </source>
</evidence>
<evidence type="ECO:0000256" key="8">
    <source>
        <dbReference type="ARBA" id="ARBA00023288"/>
    </source>
</evidence>
<evidence type="ECO:0000259" key="11">
    <source>
        <dbReference type="Pfam" id="PF13206"/>
    </source>
</evidence>
<evidence type="ECO:0000256" key="7">
    <source>
        <dbReference type="ARBA" id="ARBA00023180"/>
    </source>
</evidence>
<reference evidence="12 13" key="2">
    <citation type="journal article" date="2012" name="Proc. Natl. Acad. Sci. U.S.A.">
        <title>Antigenic diversity is generated by distinct evolutionary mechanisms in African trypanosome species.</title>
        <authorList>
            <person name="Jackson A.P."/>
            <person name="Berry A."/>
            <person name="Aslett M."/>
            <person name="Allison H.C."/>
            <person name="Burton P."/>
            <person name="Vavrova-Anderson J."/>
            <person name="Brown R."/>
            <person name="Browne H."/>
            <person name="Corton N."/>
            <person name="Hauser H."/>
            <person name="Gamble J."/>
            <person name="Gilderthorp R."/>
            <person name="Marcello L."/>
            <person name="McQuillan J."/>
            <person name="Otto T.D."/>
            <person name="Quail M.A."/>
            <person name="Sanders M.J."/>
            <person name="van Tonder A."/>
            <person name="Ginger M.L."/>
            <person name="Field M.C."/>
            <person name="Barry J.D."/>
            <person name="Hertz-Fowler C."/>
            <person name="Berriman M."/>
        </authorList>
    </citation>
    <scope>NUCLEOTIDE SEQUENCE [LARGE SCALE GENOMIC DNA]</scope>
    <source>
        <strain evidence="12 13">IL3000</strain>
    </source>
</reference>
<feature type="compositionally biased region" description="Basic and acidic residues" evidence="9">
    <location>
        <begin position="291"/>
        <end position="303"/>
    </location>
</feature>
<evidence type="ECO:0000256" key="6">
    <source>
        <dbReference type="ARBA" id="ARBA00023136"/>
    </source>
</evidence>
<comment type="subcellular location">
    <subcellularLocation>
        <location evidence="2">Cell membrane</location>
        <topology evidence="2">Lipid-anchor</topology>
        <topology evidence="2">GPI-anchor</topology>
    </subcellularLocation>
</comment>
<evidence type="ECO:0000256" key="1">
    <source>
        <dbReference type="ARBA" id="ARBA00002523"/>
    </source>
</evidence>
<gene>
    <name evidence="12" type="ORF">TCIL3000_0_09010</name>
</gene>
<feature type="chain" id="PRO_5003390246" evidence="10">
    <location>
        <begin position="22"/>
        <end position="330"/>
    </location>
</feature>